<name>A0A8J1TM67_OWEFU</name>
<reference evidence="1" key="1">
    <citation type="submission" date="2022-03" db="EMBL/GenBank/DDBJ databases">
        <authorList>
            <person name="Martin C."/>
        </authorList>
    </citation>
    <scope>NUCLEOTIDE SEQUENCE</scope>
</reference>
<evidence type="ECO:0000313" key="1">
    <source>
        <dbReference type="EMBL" id="CAH1801708.1"/>
    </source>
</evidence>
<proteinExistence type="predicted"/>
<organism evidence="1 2">
    <name type="scientific">Owenia fusiformis</name>
    <name type="common">Polychaete worm</name>
    <dbReference type="NCBI Taxonomy" id="6347"/>
    <lineage>
        <taxon>Eukaryota</taxon>
        <taxon>Metazoa</taxon>
        <taxon>Spiralia</taxon>
        <taxon>Lophotrochozoa</taxon>
        <taxon>Annelida</taxon>
        <taxon>Polychaeta</taxon>
        <taxon>Sedentaria</taxon>
        <taxon>Canalipalpata</taxon>
        <taxon>Sabellida</taxon>
        <taxon>Oweniida</taxon>
        <taxon>Oweniidae</taxon>
        <taxon>Owenia</taxon>
    </lineage>
</organism>
<dbReference type="AlphaFoldDB" id="A0A8J1TM67"/>
<dbReference type="Proteomes" id="UP000749559">
    <property type="component" value="Unassembled WGS sequence"/>
</dbReference>
<evidence type="ECO:0000313" key="2">
    <source>
        <dbReference type="Proteomes" id="UP000749559"/>
    </source>
</evidence>
<protein>
    <submittedName>
        <fullName evidence="1">Uncharacterized protein</fullName>
    </submittedName>
</protein>
<comment type="caution">
    <text evidence="1">The sequence shown here is derived from an EMBL/GenBank/DDBJ whole genome shotgun (WGS) entry which is preliminary data.</text>
</comment>
<sequence>MPLTLLNFHEYHYTIDGFQAHVLSADSLPLANDAIATITGCLTKGVTPYAYRVKDGDSVLSGHSDGGMFGASKELCGILEQAEIENALLVVHKPGDRMLGLNSRNNPSLLKAAKSALANSFLMDKAIQDTVG</sequence>
<gene>
    <name evidence="1" type="ORF">OFUS_LOCUS25474</name>
</gene>
<accession>A0A8J1TM67</accession>
<keyword evidence="2" id="KW-1185">Reference proteome</keyword>
<dbReference type="EMBL" id="CAIIXF020000012">
    <property type="protein sequence ID" value="CAH1801708.1"/>
    <property type="molecule type" value="Genomic_DNA"/>
</dbReference>